<keyword evidence="8" id="KW-1185">Reference proteome</keyword>
<dbReference type="GO" id="GO:0000155">
    <property type="term" value="F:phosphorelay sensor kinase activity"/>
    <property type="evidence" value="ECO:0007669"/>
    <property type="project" value="InterPro"/>
</dbReference>
<sequence length="283" mass="29988">MKIRRANGAVRLVQATAAPVTIAGQTSIVVILHDVTELQQAQHALKRSHADLQRLVAAQDSVQDNERKRIARELHDDLQQTLAGLKMYLVAIGEHLAQAPARAAPLLAEAIRLTSAAIDSTRRIVSDLRPQVLDDLGLVPALEVLTGQFSQRTGIACYLEVQGVEVQGEAGQPELESPAVASCLYRVAQEALTNVAKHAQASTVQVRLTSSAAPGRLVLSIRDNGSGSGISASDRRKPGSFGLLGMHERVRALGGVLHIDSQPGSGTTLEVSIPVAATALRVN</sequence>
<evidence type="ECO:0000313" key="7">
    <source>
        <dbReference type="EMBL" id="QDL37312.1"/>
    </source>
</evidence>
<reference evidence="6 8" key="1">
    <citation type="submission" date="2019-01" db="EMBL/GenBank/DDBJ databases">
        <title>Genomic insights into a novel species Rhodoferax sp.</title>
        <authorList>
            <person name="Jin L."/>
        </authorList>
    </citation>
    <scope>NUCLEOTIDE SEQUENCE [LARGE SCALE GENOMIC DNA]</scope>
    <source>
        <strain evidence="6 8">CHu59-6-5</strain>
    </source>
</reference>
<dbReference type="EMBL" id="CP035503">
    <property type="protein sequence ID" value="QDL36867.1"/>
    <property type="molecule type" value="Genomic_DNA"/>
</dbReference>
<evidence type="ECO:0000259" key="4">
    <source>
        <dbReference type="PROSITE" id="PS50109"/>
    </source>
</evidence>
<protein>
    <submittedName>
        <fullName evidence="6">Sensor histidine kinase</fullName>
    </submittedName>
</protein>
<evidence type="ECO:0000256" key="2">
    <source>
        <dbReference type="ARBA" id="ARBA00022777"/>
    </source>
</evidence>
<dbReference type="Proteomes" id="UP000316798">
    <property type="component" value="Chromosome"/>
</dbReference>
<dbReference type="SMART" id="SM00387">
    <property type="entry name" value="HATPase_c"/>
    <property type="match status" value="1"/>
</dbReference>
<dbReference type="InterPro" id="IPR011712">
    <property type="entry name" value="Sig_transdc_His_kin_sub3_dim/P"/>
</dbReference>
<dbReference type="KEGG" id="rhf:EUB48_08500"/>
<evidence type="ECO:0000313" key="6">
    <source>
        <dbReference type="EMBL" id="QDL36867.1"/>
    </source>
</evidence>
<dbReference type="GO" id="GO:0046983">
    <property type="term" value="F:protein dimerization activity"/>
    <property type="evidence" value="ECO:0007669"/>
    <property type="project" value="InterPro"/>
</dbReference>
<dbReference type="RefSeq" id="WP_142818026.1">
    <property type="nucleotide sequence ID" value="NZ_CP035503.1"/>
</dbReference>
<dbReference type="OrthoDB" id="9782588at2"/>
<accession>A0A515D8Y4</accession>
<evidence type="ECO:0000259" key="5">
    <source>
        <dbReference type="PROSITE" id="PS50113"/>
    </source>
</evidence>
<keyword evidence="3" id="KW-0902">Two-component regulatory system</keyword>
<feature type="domain" description="Histidine kinase" evidence="4">
    <location>
        <begin position="73"/>
        <end position="277"/>
    </location>
</feature>
<dbReference type="InterPro" id="IPR000700">
    <property type="entry name" value="PAS-assoc_C"/>
</dbReference>
<evidence type="ECO:0000313" key="8">
    <source>
        <dbReference type="Proteomes" id="UP000316798"/>
    </source>
</evidence>
<organism evidence="6 8">
    <name type="scientific">Rhodoferax sediminis</name>
    <dbReference type="NCBI Taxonomy" id="2509614"/>
    <lineage>
        <taxon>Bacteria</taxon>
        <taxon>Pseudomonadati</taxon>
        <taxon>Pseudomonadota</taxon>
        <taxon>Betaproteobacteria</taxon>
        <taxon>Burkholderiales</taxon>
        <taxon>Comamonadaceae</taxon>
        <taxon>Rhodoferax</taxon>
    </lineage>
</organism>
<dbReference type="PROSITE" id="PS50109">
    <property type="entry name" value="HIS_KIN"/>
    <property type="match status" value="1"/>
</dbReference>
<dbReference type="EMBL" id="CP035503">
    <property type="protein sequence ID" value="QDL37312.1"/>
    <property type="molecule type" value="Genomic_DNA"/>
</dbReference>
<dbReference type="Pfam" id="PF07730">
    <property type="entry name" value="HisKA_3"/>
    <property type="match status" value="1"/>
</dbReference>
<dbReference type="SUPFAM" id="SSF55785">
    <property type="entry name" value="PYP-like sensor domain (PAS domain)"/>
    <property type="match status" value="1"/>
</dbReference>
<proteinExistence type="predicted"/>
<name>A0A515D8Y4_9BURK</name>
<dbReference type="PANTHER" id="PTHR24421:SF59">
    <property type="entry name" value="OXYGEN SENSOR HISTIDINE KINASE NREB"/>
    <property type="match status" value="1"/>
</dbReference>
<dbReference type="Gene3D" id="3.30.565.10">
    <property type="entry name" value="Histidine kinase-like ATPase, C-terminal domain"/>
    <property type="match status" value="1"/>
</dbReference>
<dbReference type="KEGG" id="rhf:EUB48_05845"/>
<dbReference type="Gene3D" id="3.30.450.20">
    <property type="entry name" value="PAS domain"/>
    <property type="match status" value="1"/>
</dbReference>
<dbReference type="PANTHER" id="PTHR24421">
    <property type="entry name" value="NITRATE/NITRITE SENSOR PROTEIN NARX-RELATED"/>
    <property type="match status" value="1"/>
</dbReference>
<dbReference type="GO" id="GO:0016020">
    <property type="term" value="C:membrane"/>
    <property type="evidence" value="ECO:0007669"/>
    <property type="project" value="InterPro"/>
</dbReference>
<dbReference type="SUPFAM" id="SSF55874">
    <property type="entry name" value="ATPase domain of HSP90 chaperone/DNA topoisomerase II/histidine kinase"/>
    <property type="match status" value="1"/>
</dbReference>
<dbReference type="InterPro" id="IPR003594">
    <property type="entry name" value="HATPase_dom"/>
</dbReference>
<evidence type="ECO:0000256" key="3">
    <source>
        <dbReference type="ARBA" id="ARBA00023012"/>
    </source>
</evidence>
<dbReference type="CDD" id="cd16917">
    <property type="entry name" value="HATPase_UhpB-NarQ-NarX-like"/>
    <property type="match status" value="1"/>
</dbReference>
<evidence type="ECO:0000256" key="1">
    <source>
        <dbReference type="ARBA" id="ARBA00022679"/>
    </source>
</evidence>
<gene>
    <name evidence="6" type="ORF">EUB48_05845</name>
    <name evidence="7" type="ORF">EUB48_08500</name>
</gene>
<dbReference type="InterPro" id="IPR050482">
    <property type="entry name" value="Sensor_HK_TwoCompSys"/>
</dbReference>
<dbReference type="Pfam" id="PF02518">
    <property type="entry name" value="HATPase_c"/>
    <property type="match status" value="1"/>
</dbReference>
<keyword evidence="1" id="KW-0808">Transferase</keyword>
<dbReference type="InterPro" id="IPR005467">
    <property type="entry name" value="His_kinase_dom"/>
</dbReference>
<dbReference type="InterPro" id="IPR036890">
    <property type="entry name" value="HATPase_C_sf"/>
</dbReference>
<dbReference type="InterPro" id="IPR035965">
    <property type="entry name" value="PAS-like_dom_sf"/>
</dbReference>
<dbReference type="AlphaFoldDB" id="A0A515D8Y4"/>
<keyword evidence="2 6" id="KW-0418">Kinase</keyword>
<dbReference type="PROSITE" id="PS50113">
    <property type="entry name" value="PAC"/>
    <property type="match status" value="1"/>
</dbReference>
<dbReference type="Gene3D" id="1.20.5.1930">
    <property type="match status" value="1"/>
</dbReference>
<feature type="domain" description="PAC" evidence="5">
    <location>
        <begin position="1"/>
        <end position="47"/>
    </location>
</feature>